<accession>A0A937KGR3</accession>
<dbReference type="PIRSF" id="PIRSF015589">
    <property type="entry name" value="PP_kinase"/>
    <property type="match status" value="1"/>
</dbReference>
<dbReference type="GO" id="GO:0006799">
    <property type="term" value="P:polyphosphate biosynthetic process"/>
    <property type="evidence" value="ECO:0007669"/>
    <property type="project" value="UniProtKB-UniRule"/>
</dbReference>
<dbReference type="PANTHER" id="PTHR30218">
    <property type="entry name" value="POLYPHOSPHATE KINASE"/>
    <property type="match status" value="1"/>
</dbReference>
<feature type="active site" description="Phosphohistidine intermediate" evidence="6">
    <location>
        <position position="433"/>
    </location>
</feature>
<dbReference type="SUPFAM" id="SSF143724">
    <property type="entry name" value="PHP14-like"/>
    <property type="match status" value="1"/>
</dbReference>
<comment type="cofactor">
    <cofactor evidence="6">
        <name>Mg(2+)</name>
        <dbReference type="ChEBI" id="CHEBI:18420"/>
    </cofactor>
</comment>
<dbReference type="InterPro" id="IPR003414">
    <property type="entry name" value="PP_kinase"/>
</dbReference>
<keyword evidence="6" id="KW-0460">Magnesium</keyword>
<evidence type="ECO:0000256" key="1">
    <source>
        <dbReference type="ARBA" id="ARBA00022553"/>
    </source>
</evidence>
<dbReference type="GO" id="GO:0005524">
    <property type="term" value="F:ATP binding"/>
    <property type="evidence" value="ECO:0007669"/>
    <property type="project" value="UniProtKB-KW"/>
</dbReference>
<dbReference type="NCBIfam" id="TIGR03705">
    <property type="entry name" value="poly_P_kin"/>
    <property type="match status" value="1"/>
</dbReference>
<dbReference type="PANTHER" id="PTHR30218:SF0">
    <property type="entry name" value="POLYPHOSPHATE KINASE"/>
    <property type="match status" value="1"/>
</dbReference>
<dbReference type="InterPro" id="IPR041108">
    <property type="entry name" value="PP_kinase_C_1"/>
</dbReference>
<proteinExistence type="inferred from homology"/>
<feature type="domain" description="Polyphosphate kinase C-terminal" evidence="11">
    <location>
        <begin position="329"/>
        <end position="494"/>
    </location>
</feature>
<dbReference type="Pfam" id="PF13090">
    <property type="entry name" value="PP_kinase_C"/>
    <property type="match status" value="1"/>
</dbReference>
<feature type="binding site" evidence="6">
    <location>
        <position position="467"/>
    </location>
    <ligand>
        <name>ATP</name>
        <dbReference type="ChEBI" id="CHEBI:30616"/>
    </ligand>
</feature>
<keyword evidence="13" id="KW-1185">Reference proteome</keyword>
<keyword evidence="3 6" id="KW-0547">Nucleotide-binding</keyword>
<dbReference type="GO" id="GO:0046872">
    <property type="term" value="F:metal ion binding"/>
    <property type="evidence" value="ECO:0007669"/>
    <property type="project" value="UniProtKB-KW"/>
</dbReference>
<comment type="catalytic activity">
    <reaction evidence="6 7">
        <text>[phosphate](n) + ATP = [phosphate](n+1) + ADP</text>
        <dbReference type="Rhea" id="RHEA:19573"/>
        <dbReference type="Rhea" id="RHEA-COMP:9859"/>
        <dbReference type="Rhea" id="RHEA-COMP:14280"/>
        <dbReference type="ChEBI" id="CHEBI:16838"/>
        <dbReference type="ChEBI" id="CHEBI:30616"/>
        <dbReference type="ChEBI" id="CHEBI:456216"/>
        <dbReference type="EC" id="2.7.4.1"/>
    </reaction>
</comment>
<dbReference type="NCBIfam" id="NF003917">
    <property type="entry name" value="PRK05443.1-1"/>
    <property type="match status" value="1"/>
</dbReference>
<dbReference type="CDD" id="cd09164">
    <property type="entry name" value="PLDc_EcPPK1_C1_like"/>
    <property type="match status" value="1"/>
</dbReference>
<feature type="domain" description="Polyphosphate kinase N-terminal" evidence="9">
    <location>
        <begin position="7"/>
        <end position="113"/>
    </location>
</feature>
<feature type="binding site" evidence="6">
    <location>
        <position position="403"/>
    </location>
    <ligand>
        <name>Mg(2+)</name>
        <dbReference type="ChEBI" id="CHEBI:18420"/>
    </ligand>
</feature>
<evidence type="ECO:0000256" key="4">
    <source>
        <dbReference type="ARBA" id="ARBA00022777"/>
    </source>
</evidence>
<dbReference type="RefSeq" id="WP_202859251.1">
    <property type="nucleotide sequence ID" value="NZ_JAEUGD010000067.1"/>
</dbReference>
<dbReference type="InterPro" id="IPR025198">
    <property type="entry name" value="PPK_N_dom"/>
</dbReference>
<sequence length="696" mass="81321">MIDSSKYFDRDVSWLSFNRRVLMEAANTSVPLYERIKFLAIYSSNLDEFFRVRVAALRSIVDIDKKKINKRFTIKPKRLLQEVLDEVNLQQEEFGRIKKEMILPELKKNKIILYRNEPIIKEHKRAVEHYFKSKILSYLQPVIMTGEKSKAPYLDNRALYFAIFLEDKITGVVDYAHLNIPTNHLGRFVELPKTNDYFYYIAIDDIIRENLGFLFPNHMVKGCYSIKLNRDADLNIEDEYSGDLVKKIRKQIDKRNLGVPSRFLYDTTMPKELLEFLVKKFELEEDDLVPGGRYHNMYDLFNLQNPLKPVLENEYLEPITKACLEESPSVFNAIDQEDVMLHFPYHNYDYVLRFFNEAALDANVEEIKVTFYRIAPESFISNALISAANNGKHVTVFVEIKARFDEENNLKWAEKMERAGIKIIYSIPGLKVHAKVGLVCRRQMDGAIKRYGFFGTGNFNEKTATIYADEALLTCNSEMTEELDNVFEYLYKKEEVPHFNHLLVSQFNITDRLTAMIDQEIRHAMAGKKGLIILKLNNLQDDVMIDKLYEASQAGVKIELIIRAICCLRPGIKGLSENITVRRIVDRYLEHSRVFYFYNDGAENLYQGSADWMKRNLYRRIEVVFPVYKEGPKREIMKMLELQLKDNTKACLINEHLQNVLVENGESEIQAQVDFYTWLKAEESMSINEPGKIPLQ</sequence>
<keyword evidence="5 6" id="KW-0067">ATP-binding</keyword>
<comment type="caution">
    <text evidence="12">The sequence shown here is derived from an EMBL/GenBank/DDBJ whole genome shotgun (WGS) entry which is preliminary data.</text>
</comment>
<comment type="similarity">
    <text evidence="6 7">Belongs to the polyphosphate kinase 1 (PPK1) family.</text>
</comment>
<dbReference type="Gene3D" id="1.20.58.310">
    <property type="entry name" value="Polyphosphate kinase N-terminal domain"/>
    <property type="match status" value="1"/>
</dbReference>
<feature type="binding site" evidence="6">
    <location>
        <position position="591"/>
    </location>
    <ligand>
        <name>ATP</name>
        <dbReference type="ChEBI" id="CHEBI:30616"/>
    </ligand>
</feature>
<name>A0A937KGR3_9BACT</name>
<evidence type="ECO:0000259" key="9">
    <source>
        <dbReference type="Pfam" id="PF13089"/>
    </source>
</evidence>
<dbReference type="AlphaFoldDB" id="A0A937KGR3"/>
<evidence type="ECO:0000313" key="12">
    <source>
        <dbReference type="EMBL" id="MBL6449705.1"/>
    </source>
</evidence>
<dbReference type="SUPFAM" id="SSF140356">
    <property type="entry name" value="PPK N-terminal domain-like"/>
    <property type="match status" value="1"/>
</dbReference>
<dbReference type="Pfam" id="PF02503">
    <property type="entry name" value="PP_kinase"/>
    <property type="match status" value="1"/>
</dbReference>
<dbReference type="EMBL" id="JAEUGD010000067">
    <property type="protein sequence ID" value="MBL6449705.1"/>
    <property type="molecule type" value="Genomic_DNA"/>
</dbReference>
<feature type="binding site" evidence="6">
    <location>
        <position position="45"/>
    </location>
    <ligand>
        <name>ATP</name>
        <dbReference type="ChEBI" id="CHEBI:30616"/>
    </ligand>
</feature>
<feature type="binding site" evidence="6">
    <location>
        <position position="563"/>
    </location>
    <ligand>
        <name>ATP</name>
        <dbReference type="ChEBI" id="CHEBI:30616"/>
    </ligand>
</feature>
<dbReference type="InterPro" id="IPR024953">
    <property type="entry name" value="PP_kinase_middle"/>
</dbReference>
<dbReference type="Pfam" id="PF17941">
    <property type="entry name" value="PP_kinase_C_1"/>
    <property type="match status" value="1"/>
</dbReference>
<dbReference type="Gene3D" id="3.30.1840.10">
    <property type="entry name" value="Polyphosphate kinase middle domain"/>
    <property type="match status" value="1"/>
</dbReference>
<evidence type="ECO:0000313" key="13">
    <source>
        <dbReference type="Proteomes" id="UP000614216"/>
    </source>
</evidence>
<dbReference type="InterPro" id="IPR036832">
    <property type="entry name" value="PPK_N_dom_sf"/>
</dbReference>
<keyword evidence="4 6" id="KW-0418">Kinase</keyword>
<dbReference type="InterPro" id="IPR025200">
    <property type="entry name" value="PPK_C_dom2"/>
</dbReference>
<dbReference type="Gene3D" id="3.30.870.10">
    <property type="entry name" value="Endonuclease Chain A"/>
    <property type="match status" value="2"/>
</dbReference>
<reference evidence="12" key="1">
    <citation type="submission" date="2021-01" db="EMBL/GenBank/DDBJ databases">
        <title>Fulvivirga kasyanovii gen. nov., sp nov., a novel member of the phylum Bacteroidetes isolated from seawater in a mussel farm.</title>
        <authorList>
            <person name="Zhao L.-H."/>
            <person name="Wang Z.-J."/>
        </authorList>
    </citation>
    <scope>NUCLEOTIDE SEQUENCE</scope>
    <source>
        <strain evidence="12">29W222</strain>
    </source>
</reference>
<dbReference type="HAMAP" id="MF_00347">
    <property type="entry name" value="Polyphosphate_kinase"/>
    <property type="match status" value="1"/>
</dbReference>
<dbReference type="GO" id="GO:0008976">
    <property type="term" value="F:polyphosphate kinase activity"/>
    <property type="evidence" value="ECO:0007669"/>
    <property type="project" value="UniProtKB-UniRule"/>
</dbReference>
<feature type="domain" description="Polyphosphate kinase C-terminal" evidence="10">
    <location>
        <begin position="502"/>
        <end position="672"/>
    </location>
</feature>
<dbReference type="SUPFAM" id="SSF56024">
    <property type="entry name" value="Phospholipase D/nuclease"/>
    <property type="match status" value="2"/>
</dbReference>
<evidence type="ECO:0000259" key="8">
    <source>
        <dbReference type="Pfam" id="PF02503"/>
    </source>
</evidence>
<gene>
    <name evidence="12" type="primary">ppk1</name>
    <name evidence="6" type="synonym">ppk</name>
    <name evidence="12" type="ORF">JMN32_25570</name>
</gene>
<dbReference type="Proteomes" id="UP000614216">
    <property type="component" value="Unassembled WGS sequence"/>
</dbReference>
<keyword evidence="2 6" id="KW-0808">Transferase</keyword>
<keyword evidence="1 6" id="KW-0597">Phosphoprotein</keyword>
<dbReference type="Pfam" id="PF13089">
    <property type="entry name" value="PP_kinase_N"/>
    <property type="match status" value="1"/>
</dbReference>
<evidence type="ECO:0000259" key="11">
    <source>
        <dbReference type="Pfam" id="PF17941"/>
    </source>
</evidence>
<feature type="binding site" evidence="6">
    <location>
        <position position="373"/>
    </location>
    <ligand>
        <name>Mg(2+)</name>
        <dbReference type="ChEBI" id="CHEBI:18420"/>
    </ligand>
</feature>
<organism evidence="12 13">
    <name type="scientific">Fulvivirga marina</name>
    <dbReference type="NCBI Taxonomy" id="2494733"/>
    <lineage>
        <taxon>Bacteria</taxon>
        <taxon>Pseudomonadati</taxon>
        <taxon>Bacteroidota</taxon>
        <taxon>Cytophagia</taxon>
        <taxon>Cytophagales</taxon>
        <taxon>Fulvivirgaceae</taxon>
        <taxon>Fulvivirga</taxon>
    </lineage>
</organism>
<comment type="PTM">
    <text evidence="6 7">An intermediate of this reaction is the autophosphorylated ppk in which a phosphate is covalently linked to a histidine residue through a N-P bond.</text>
</comment>
<dbReference type="EC" id="2.7.4.1" evidence="6 7"/>
<dbReference type="CDD" id="cd09167">
    <property type="entry name" value="PLDc_EcPPK1_C2_like"/>
    <property type="match status" value="1"/>
</dbReference>
<feature type="domain" description="Polyphosphate kinase middle" evidence="8">
    <location>
        <begin position="123"/>
        <end position="303"/>
    </location>
</feature>
<evidence type="ECO:0000256" key="3">
    <source>
        <dbReference type="ARBA" id="ARBA00022741"/>
    </source>
</evidence>
<evidence type="ECO:0000256" key="2">
    <source>
        <dbReference type="ARBA" id="ARBA00022679"/>
    </source>
</evidence>
<dbReference type="GO" id="GO:0009358">
    <property type="term" value="C:polyphosphate kinase complex"/>
    <property type="evidence" value="ECO:0007669"/>
    <property type="project" value="InterPro"/>
</dbReference>
<dbReference type="InterPro" id="IPR036830">
    <property type="entry name" value="PP_kinase_middle_dom_sf"/>
</dbReference>
<evidence type="ECO:0000256" key="6">
    <source>
        <dbReference type="HAMAP-Rule" id="MF_00347"/>
    </source>
</evidence>
<evidence type="ECO:0000256" key="5">
    <source>
        <dbReference type="ARBA" id="ARBA00022840"/>
    </source>
</evidence>
<evidence type="ECO:0000259" key="10">
    <source>
        <dbReference type="Pfam" id="PF13090"/>
    </source>
</evidence>
<comment type="function">
    <text evidence="6 7">Catalyzes the reversible transfer of the terminal phosphate of ATP to form a long-chain polyphosphate (polyP).</text>
</comment>
<evidence type="ECO:0000256" key="7">
    <source>
        <dbReference type="RuleBase" id="RU003800"/>
    </source>
</evidence>
<keyword evidence="6" id="KW-0479">Metal-binding</keyword>
<protein>
    <recommendedName>
        <fullName evidence="6 7">Polyphosphate kinase</fullName>
        <ecNumber evidence="6 7">2.7.4.1</ecNumber>
    </recommendedName>
    <alternativeName>
        <fullName evidence="6">ATP-polyphosphate phosphotransferase</fullName>
    </alternativeName>
    <alternativeName>
        <fullName evidence="6">Polyphosphoric acid kinase</fullName>
    </alternativeName>
</protein>